<dbReference type="PANTHER" id="PTHR34962">
    <property type="entry name" value="EMBRYO DEFECTIVE 1703-RELATED"/>
    <property type="match status" value="1"/>
</dbReference>
<feature type="compositionally biased region" description="Basic and acidic residues" evidence="1">
    <location>
        <begin position="86"/>
        <end position="96"/>
    </location>
</feature>
<accession>A0AAE1K6L7</accession>
<evidence type="ECO:0000313" key="3">
    <source>
        <dbReference type="Proteomes" id="UP001293593"/>
    </source>
</evidence>
<evidence type="ECO:0008006" key="4">
    <source>
        <dbReference type="Google" id="ProtNLM"/>
    </source>
</evidence>
<comment type="caution">
    <text evidence="2">The sequence shown here is derived from an EMBL/GenBank/DDBJ whole genome shotgun (WGS) entry which is preliminary data.</text>
</comment>
<dbReference type="EMBL" id="JAWXYG010000007">
    <property type="protein sequence ID" value="KAK4267004.1"/>
    <property type="molecule type" value="Genomic_DNA"/>
</dbReference>
<gene>
    <name evidence="2" type="ORF">QN277_023852</name>
</gene>
<name>A0AAE1K6L7_9FABA</name>
<evidence type="ECO:0000256" key="1">
    <source>
        <dbReference type="SAM" id="MobiDB-lite"/>
    </source>
</evidence>
<feature type="compositionally biased region" description="Basic and acidic residues" evidence="1">
    <location>
        <begin position="436"/>
        <end position="446"/>
    </location>
</feature>
<keyword evidence="3" id="KW-1185">Reference proteome</keyword>
<reference evidence="2" key="1">
    <citation type="submission" date="2023-10" db="EMBL/GenBank/DDBJ databases">
        <title>Chromosome-level genome of the transformable northern wattle, Acacia crassicarpa.</title>
        <authorList>
            <person name="Massaro I."/>
            <person name="Sinha N.R."/>
            <person name="Poethig S."/>
            <person name="Leichty A.R."/>
        </authorList>
    </citation>
    <scope>NUCLEOTIDE SEQUENCE</scope>
    <source>
        <strain evidence="2">Acra3RX</strain>
        <tissue evidence="2">Leaf</tissue>
    </source>
</reference>
<feature type="region of interest" description="Disordered" evidence="1">
    <location>
        <begin position="86"/>
        <end position="116"/>
    </location>
</feature>
<evidence type="ECO:0000313" key="2">
    <source>
        <dbReference type="EMBL" id="KAK4267004.1"/>
    </source>
</evidence>
<feature type="region of interest" description="Disordered" evidence="1">
    <location>
        <begin position="426"/>
        <end position="446"/>
    </location>
</feature>
<feature type="compositionally biased region" description="Polar residues" evidence="1">
    <location>
        <begin position="497"/>
        <end position="509"/>
    </location>
</feature>
<organism evidence="2 3">
    <name type="scientific">Acacia crassicarpa</name>
    <name type="common">northern wattle</name>
    <dbReference type="NCBI Taxonomy" id="499986"/>
    <lineage>
        <taxon>Eukaryota</taxon>
        <taxon>Viridiplantae</taxon>
        <taxon>Streptophyta</taxon>
        <taxon>Embryophyta</taxon>
        <taxon>Tracheophyta</taxon>
        <taxon>Spermatophyta</taxon>
        <taxon>Magnoliopsida</taxon>
        <taxon>eudicotyledons</taxon>
        <taxon>Gunneridae</taxon>
        <taxon>Pentapetalae</taxon>
        <taxon>rosids</taxon>
        <taxon>fabids</taxon>
        <taxon>Fabales</taxon>
        <taxon>Fabaceae</taxon>
        <taxon>Caesalpinioideae</taxon>
        <taxon>mimosoid clade</taxon>
        <taxon>Acacieae</taxon>
        <taxon>Acacia</taxon>
    </lineage>
</organism>
<dbReference type="PANTHER" id="PTHR34962:SF1">
    <property type="entry name" value="EMBRYO DEFECTIVE 1703-RELATED"/>
    <property type="match status" value="1"/>
</dbReference>
<feature type="region of interest" description="Disordered" evidence="1">
    <location>
        <begin position="486"/>
        <end position="513"/>
    </location>
</feature>
<sequence length="1156" mass="131645">MMILNVSTQNNFPTLAGIPFFFHIKELNGKFSPRHKITSSRFHRNSFPIYVSISNSRSFQTWAHFGRPTERRNSLRKKLLKDKQVRLNENLTDSKSDTQNSPSRYSDIGSLEENSNNNGMEEIEAAKGVPDQNGVENVRVEKEKSKLLGESVLMDELENWVDQYKKDVEKWGIGSYPIFTVYQDSSGNVERVSVDEGEILRRSQVQAEEIEDFPEVNHKILSAKRLAREMENGNNVITKNSSVAKFVVQGKETGFVNNIRGFASQPDLLPKLSGVGGGVLCVFVFMWAVKELFTLKNKETQYTEMEKEMMRRKIKSRKEKEVLKGTVDVIAEASEPPMLHIEKPKLDKEKLKNSIMKAKASVDKAVLEDSSFKTATTSTYMKPKIQEIRDMARKAREIEGKNNSSGSSGREMDDFIIGEASNEVEGVQKLSGEDTSSSKHQDDVVGKAMDRDATLQTPCTEVTEIMNNSFPYEEVLADGSNLEASNVTDSNDKKCNKQGTELSQSTVQPKNEEVSQLPHITVDDSCMTKESFTNNKPLVIRSVSEAKAYLSKKLDKQEVGTEPRMQMINDNMDDLRSPTGIDSRSQESELFEMNTAVPRNSALVGISDLKPSINAGEDSDQKDKEFGILKNDRIKETEVEHEVGDPQNFETSLDHEVNCVSTEINLSAKTENWLEKNFDEVEPIIKKIRAGFRDNYVAAKEGVDQPLDITNEMEPLEDGGEVDWMQNERLRDIVFKVRDNELAGRDPFYLVDDKEKEAFFRGLEKKVEKENKKLSYLHEWLHSNIENLDYGADGISLYDPPEKIIPRWKGPSVEEIPDFLNDFLEQREKSYNSKMEAMKNDENGFAKKSAAVSSHENVKDYVATRDSMKIHNKNQINPKTVVEGSDGSVKAGKNSGKEYWQHTKKWSQGFLESYNAETDPEVKSVMKDIGKDLDRWITEEEIEEAAEVMNRIPDRNKSIIEKKLNKVKREMELFGPQAVVSKYREYTDEEEDYLWWLDLPYVLCIELYTIDDGEQRVGFYSLEMAKDLEVEPKPYHVIAFQDAGDCKSLCYIIQAHMDMLGNGQAFVVAQHPKDAFREAKANAFGVTVIKKGELKLNIDQPLEEVEELITEIGSKMYHDMIMKEQSVDINSLMKGVFGFSDRSIKRLKRKMKKPSK</sequence>
<dbReference type="AlphaFoldDB" id="A0AAE1K6L7"/>
<dbReference type="Proteomes" id="UP001293593">
    <property type="component" value="Unassembled WGS sequence"/>
</dbReference>
<proteinExistence type="predicted"/>
<protein>
    <recommendedName>
        <fullName evidence="4">Embryo defective 1703</fullName>
    </recommendedName>
</protein>